<name>A0A8J6NEI2_9BACT</name>
<dbReference type="Pfam" id="PF00027">
    <property type="entry name" value="cNMP_binding"/>
    <property type="match status" value="1"/>
</dbReference>
<dbReference type="CDD" id="cd00038">
    <property type="entry name" value="CAP_ED"/>
    <property type="match status" value="1"/>
</dbReference>
<dbReference type="EMBL" id="JACNJZ010000065">
    <property type="protein sequence ID" value="MBC8317028.1"/>
    <property type="molecule type" value="Genomic_DNA"/>
</dbReference>
<evidence type="ECO:0000313" key="4">
    <source>
        <dbReference type="Proteomes" id="UP000614424"/>
    </source>
</evidence>
<dbReference type="SUPFAM" id="SSF51206">
    <property type="entry name" value="cAMP-binding domain-like"/>
    <property type="match status" value="1"/>
</dbReference>
<dbReference type="SMART" id="SM00100">
    <property type="entry name" value="cNMP"/>
    <property type="match status" value="1"/>
</dbReference>
<dbReference type="InterPro" id="IPR050866">
    <property type="entry name" value="CNG_cation_channel"/>
</dbReference>
<comment type="caution">
    <text evidence="3">The sequence shown here is derived from an EMBL/GenBank/DDBJ whole genome shotgun (WGS) entry which is preliminary data.</text>
</comment>
<dbReference type="InterPro" id="IPR018490">
    <property type="entry name" value="cNMP-bd_dom_sf"/>
</dbReference>
<dbReference type="GO" id="GO:0005221">
    <property type="term" value="F:intracellularly cyclic nucleotide-activated monoatomic cation channel activity"/>
    <property type="evidence" value="ECO:0007669"/>
    <property type="project" value="InterPro"/>
</dbReference>
<proteinExistence type="predicted"/>
<feature type="domain" description="Cyclic nucleotide-binding" evidence="2">
    <location>
        <begin position="120"/>
        <end position="236"/>
    </location>
</feature>
<reference evidence="3 4" key="1">
    <citation type="submission" date="2020-08" db="EMBL/GenBank/DDBJ databases">
        <title>Bridging the membrane lipid divide: bacteria of the FCB group superphylum have the potential to synthesize archaeal ether lipids.</title>
        <authorList>
            <person name="Villanueva L."/>
            <person name="Von Meijenfeldt F.A.B."/>
            <person name="Westbye A.B."/>
            <person name="Yadav S."/>
            <person name="Hopmans E.C."/>
            <person name="Dutilh B.E."/>
            <person name="Sinninghe Damste J.S."/>
        </authorList>
    </citation>
    <scope>NUCLEOTIDE SEQUENCE [LARGE SCALE GENOMIC DNA]</scope>
    <source>
        <strain evidence="3">NIOZ-UU47</strain>
    </source>
</reference>
<protein>
    <submittedName>
        <fullName evidence="3">Cyclic nucleotide-binding domain-containing protein</fullName>
    </submittedName>
</protein>
<gene>
    <name evidence="3" type="ORF">H8E41_03920</name>
</gene>
<dbReference type="GO" id="GO:0044877">
    <property type="term" value="F:protein-containing complex binding"/>
    <property type="evidence" value="ECO:0007669"/>
    <property type="project" value="TreeGrafter"/>
</dbReference>
<dbReference type="InterPro" id="IPR014710">
    <property type="entry name" value="RmlC-like_jellyroll"/>
</dbReference>
<keyword evidence="1" id="KW-0406">Ion transport</keyword>
<keyword evidence="1" id="KW-0813">Transport</keyword>
<evidence type="ECO:0000256" key="1">
    <source>
        <dbReference type="ARBA" id="ARBA00023286"/>
    </source>
</evidence>
<dbReference type="AlphaFoldDB" id="A0A8J6NEI2"/>
<sequence>MSFIKAQFVITAANDCPMYSLGDEFGLAGLALTLPPDKPTCLFLAREITEILVTEKIDSIDKGKEKKEFNCSGCTGLIKFRFAEEKKYSTPQMRMLAAMESREQARSLGTLENMLNSFSFLKVLDEESLKVIIQFIVIKDFDVDDIIIQQGHPGKNLYMIVSGRVSVLDNDGDAIAFLGRGEIFGEMSLFSGKPVCATIKTVEPTKVVFLPGKDLKNILSKFPFLQMAVTQILVQRLGETNISQTDRISHGLTGSLAELQPPELFQMIHENSKTGRVSLSLNNGSAQVAFKGGEVVGAHFQGKQGREAFFDILRQKQGRFSFSANLSADEEQSSPIDGFMKLLMDGLRVIDEETP</sequence>
<dbReference type="PANTHER" id="PTHR45638">
    <property type="entry name" value="CYCLIC NUCLEOTIDE-GATED CATION CHANNEL SUBUNIT A"/>
    <property type="match status" value="1"/>
</dbReference>
<dbReference type="PROSITE" id="PS50042">
    <property type="entry name" value="CNMP_BINDING_3"/>
    <property type="match status" value="1"/>
</dbReference>
<dbReference type="InterPro" id="IPR025497">
    <property type="entry name" value="PatA-like_N"/>
</dbReference>
<accession>A0A8J6NEI2</accession>
<dbReference type="Pfam" id="PF14332">
    <property type="entry name" value="DUF4388"/>
    <property type="match status" value="1"/>
</dbReference>
<dbReference type="Gene3D" id="2.60.120.10">
    <property type="entry name" value="Jelly Rolls"/>
    <property type="match status" value="1"/>
</dbReference>
<dbReference type="Proteomes" id="UP000614424">
    <property type="component" value="Unassembled WGS sequence"/>
</dbReference>
<keyword evidence="1" id="KW-0407">Ion channel</keyword>
<evidence type="ECO:0000313" key="3">
    <source>
        <dbReference type="EMBL" id="MBC8317028.1"/>
    </source>
</evidence>
<organism evidence="3 4">
    <name type="scientific">Candidatus Desulfobia pelagia</name>
    <dbReference type="NCBI Taxonomy" id="2841692"/>
    <lineage>
        <taxon>Bacteria</taxon>
        <taxon>Pseudomonadati</taxon>
        <taxon>Thermodesulfobacteriota</taxon>
        <taxon>Desulfobulbia</taxon>
        <taxon>Desulfobulbales</taxon>
        <taxon>Desulfobulbaceae</taxon>
        <taxon>Candidatus Desulfobia</taxon>
    </lineage>
</organism>
<dbReference type="InterPro" id="IPR000595">
    <property type="entry name" value="cNMP-bd_dom"/>
</dbReference>
<keyword evidence="1" id="KW-1071">Ligand-gated ion channel</keyword>
<evidence type="ECO:0000259" key="2">
    <source>
        <dbReference type="PROSITE" id="PS50042"/>
    </source>
</evidence>
<dbReference type="PANTHER" id="PTHR45638:SF11">
    <property type="entry name" value="CYCLIC NUCLEOTIDE-GATED CATION CHANNEL SUBUNIT A"/>
    <property type="match status" value="1"/>
</dbReference>